<protein>
    <recommendedName>
        <fullName evidence="1">CHAT domain-containing protein</fullName>
    </recommendedName>
</protein>
<dbReference type="Proteomes" id="UP000027222">
    <property type="component" value="Unassembled WGS sequence"/>
</dbReference>
<gene>
    <name evidence="2" type="ORF">GALMADRAFT_1341890</name>
</gene>
<dbReference type="SUPFAM" id="SSF48452">
    <property type="entry name" value="TPR-like"/>
    <property type="match status" value="1"/>
</dbReference>
<evidence type="ECO:0000313" key="3">
    <source>
        <dbReference type="Proteomes" id="UP000027222"/>
    </source>
</evidence>
<sequence>LNFAIELRKQFNESGNVDNLQTAEPLLRKVLKEFPGGSESYAMAVDNLGWVLQTRFHQTGQRSDLNEAIQSYEQSLELRPPPHPDRFSSLDSLGNALTTRFQQTSQQSDIDAAVSWYRQALENLSQLHPYRSNSLNNLATALWTRFEHSGQQADLEEAISLHKQVLERLPPLHPDRPRFLNNLSNALSTQFQRKGQINDLNEAILLQGQALEFDLDPGRPHRPRRSIFLNGMAILLWTRFKQEGKQDDLDEAVSLHRQAFELRPSPHPMRLESLTNLAVALSTKYKQEGQQRDLDEMMLLSREALNIVPLSHHSRPRIFSSLASILLARFEVSGRQSDLDEAILSHRKALELRPPSDPHRYISLTSLAQVLHTQFEHGGQRSDLQEAILLGRKALDLLSAAHPDRSSTLNSLAISLLTQFKLEGQQCDLEEAILLHTEALQLRPPPHPLRSQSLNNLANAVGSFTRSGDRKSNLAEAISLYRKALEIIPPGPLQSSPLYNLAVALVKAYLLDKSDTNLLEEAMSYFIFATNCDPQPASLRLTIAKKWIECANISHHATAIEAYDVALRTLPRLAALNLDLQSRQEALTSGSDGLARDASRCAIKAGRLDKAIEFLETGRTIFWSQILSLRSPFDHLHDIAPDLADQLRDLTAALERGSHRDISPHSVDNFINLSIDQETSRMNLIHEKWLKAIDEVREIQGFEDFLRPRQLSSLQGAASEFPVVVLVGTDFTSHCLIMRSTEIHYIPLPRLSAQVLRKLGCLLQAATSHSTIQRSFLDQFSLDDASFSPAITETLRGWGDLEESRGMRYENSVSSDAIFRSVLKTLWNEVVKPVIDFIGFQARFKKSEEPAMLKWCPTGLFSFFPLHAAGCYDDVGSAECASDYIISSYTPTIGLLLPVAPKAHSSTQKFEILAIADTKRLSSAGKEVKVIERHLSNPESLVQLGTSGHNPGNVDKILSHLSSASIVHFACHGKQDQSTPLNSALLVEDGPLTISKIMQQPLPHGSLAFLCACETAMGDANLPDEAMSLGASLLFSGFRSVIATMWEIQDKDGPTIADAFYEQIFRGAGGQPGSSVDTGKYPQALHIAVKKLRSTGVSFRRWVPFIHMGK</sequence>
<dbReference type="InterPro" id="IPR024983">
    <property type="entry name" value="CHAT_dom"/>
</dbReference>
<dbReference type="Pfam" id="PF12770">
    <property type="entry name" value="CHAT"/>
    <property type="match status" value="1"/>
</dbReference>
<organism evidence="2 3">
    <name type="scientific">Galerina marginata (strain CBS 339.88)</name>
    <dbReference type="NCBI Taxonomy" id="685588"/>
    <lineage>
        <taxon>Eukaryota</taxon>
        <taxon>Fungi</taxon>
        <taxon>Dikarya</taxon>
        <taxon>Basidiomycota</taxon>
        <taxon>Agaricomycotina</taxon>
        <taxon>Agaricomycetes</taxon>
        <taxon>Agaricomycetidae</taxon>
        <taxon>Agaricales</taxon>
        <taxon>Agaricineae</taxon>
        <taxon>Strophariaceae</taxon>
        <taxon>Galerina</taxon>
    </lineage>
</organism>
<evidence type="ECO:0000313" key="2">
    <source>
        <dbReference type="EMBL" id="KDR73338.1"/>
    </source>
</evidence>
<dbReference type="STRING" id="685588.A0A067T2T1"/>
<dbReference type="OrthoDB" id="9991317at2759"/>
<dbReference type="PANTHER" id="PTHR19959">
    <property type="entry name" value="KINESIN LIGHT CHAIN"/>
    <property type="match status" value="1"/>
</dbReference>
<keyword evidence="3" id="KW-1185">Reference proteome</keyword>
<reference evidence="3" key="1">
    <citation type="journal article" date="2014" name="Proc. Natl. Acad. Sci. U.S.A.">
        <title>Extensive sampling of basidiomycete genomes demonstrates inadequacy of the white-rot/brown-rot paradigm for wood decay fungi.</title>
        <authorList>
            <person name="Riley R."/>
            <person name="Salamov A.A."/>
            <person name="Brown D.W."/>
            <person name="Nagy L.G."/>
            <person name="Floudas D."/>
            <person name="Held B.W."/>
            <person name="Levasseur A."/>
            <person name="Lombard V."/>
            <person name="Morin E."/>
            <person name="Otillar R."/>
            <person name="Lindquist E.A."/>
            <person name="Sun H."/>
            <person name="LaButti K.M."/>
            <person name="Schmutz J."/>
            <person name="Jabbour D."/>
            <person name="Luo H."/>
            <person name="Baker S.E."/>
            <person name="Pisabarro A.G."/>
            <person name="Walton J.D."/>
            <person name="Blanchette R.A."/>
            <person name="Henrissat B."/>
            <person name="Martin F."/>
            <person name="Cullen D."/>
            <person name="Hibbett D.S."/>
            <person name="Grigoriev I.V."/>
        </authorList>
    </citation>
    <scope>NUCLEOTIDE SEQUENCE [LARGE SCALE GENOMIC DNA]</scope>
    <source>
        <strain evidence="3">CBS 339.88</strain>
    </source>
</reference>
<feature type="non-terminal residue" evidence="2">
    <location>
        <position position="1"/>
    </location>
</feature>
<dbReference type="Gene3D" id="1.25.40.10">
    <property type="entry name" value="Tetratricopeptide repeat domain"/>
    <property type="match status" value="3"/>
</dbReference>
<dbReference type="EMBL" id="KL142386">
    <property type="protein sequence ID" value="KDR73338.1"/>
    <property type="molecule type" value="Genomic_DNA"/>
</dbReference>
<accession>A0A067T2T1</accession>
<name>A0A067T2T1_GALM3</name>
<dbReference type="SUPFAM" id="SSF81901">
    <property type="entry name" value="HCP-like"/>
    <property type="match status" value="1"/>
</dbReference>
<dbReference type="Pfam" id="PF13374">
    <property type="entry name" value="TPR_10"/>
    <property type="match status" value="1"/>
</dbReference>
<dbReference type="InterPro" id="IPR011990">
    <property type="entry name" value="TPR-like_helical_dom_sf"/>
</dbReference>
<evidence type="ECO:0000259" key="1">
    <source>
        <dbReference type="Pfam" id="PF12770"/>
    </source>
</evidence>
<dbReference type="HOGENOM" id="CLU_001305_0_1_1"/>
<proteinExistence type="predicted"/>
<dbReference type="PANTHER" id="PTHR19959:SF119">
    <property type="entry name" value="FUNGAL LIPASE-LIKE DOMAIN-CONTAINING PROTEIN"/>
    <property type="match status" value="1"/>
</dbReference>
<feature type="domain" description="CHAT" evidence="1">
    <location>
        <begin position="822"/>
        <end position="1109"/>
    </location>
</feature>
<dbReference type="AlphaFoldDB" id="A0A067T2T1"/>